<sequence>MSKPIDPAPEVHLLISTGEVSGDLQGALLIKALQQQAALLGISLKLSALGGERMQRAGATLLADTSAIGSIGLFESLPYIWATRRIQRRVQQHLRQHPPDLVVMIDYFAPNLSLGRFLRQQFPKTPTVYYIAPQEWVWSLSPRNTQQILSITDRLLAIFPAEASYYQQHGAQVSWVGHPLLDRVQAAPSRAEARVSLGIAPDAQVVALIPASRQQELRYILPVMLAAARQIQTELPQVQFWLPVSLERYWQPIQQALRQAGLSATLVPIYRPNAASSHAVSQIVNSQIASSQTVIAAADLVLAKSGTVNLETALLNVPQVVMYRVNPLTAWIAEHLLKFSAPFVAPPNLVMMQPIVPEFLQQQAQPEAVAAAAVELLQQPQRRLQMQQQYQQMRQHLGEPGVCLRAASAILELLQTVAPEATAPETADLSH</sequence>
<dbReference type="AlphaFoldDB" id="A0A951P762"/>
<dbReference type="Proteomes" id="UP000707356">
    <property type="component" value="Unassembled WGS sequence"/>
</dbReference>
<organism evidence="11 12">
    <name type="scientific">Pegethrix bostrychoides GSE-TBD4-15B</name>
    <dbReference type="NCBI Taxonomy" id="2839662"/>
    <lineage>
        <taxon>Bacteria</taxon>
        <taxon>Bacillati</taxon>
        <taxon>Cyanobacteriota</taxon>
        <taxon>Cyanophyceae</taxon>
        <taxon>Oculatellales</taxon>
        <taxon>Oculatellaceae</taxon>
        <taxon>Pegethrix</taxon>
    </lineage>
</organism>
<keyword evidence="5" id="KW-0441">Lipid A biosynthesis</keyword>
<evidence type="ECO:0000256" key="2">
    <source>
        <dbReference type="ARBA" id="ARBA00012687"/>
    </source>
</evidence>
<dbReference type="NCBIfam" id="TIGR00215">
    <property type="entry name" value="lpxB"/>
    <property type="match status" value="1"/>
</dbReference>
<reference evidence="11" key="1">
    <citation type="submission" date="2021-05" db="EMBL/GenBank/DDBJ databases">
        <authorList>
            <person name="Pietrasiak N."/>
            <person name="Ward R."/>
            <person name="Stajich J.E."/>
            <person name="Kurbessoian T."/>
        </authorList>
    </citation>
    <scope>NUCLEOTIDE SEQUENCE</scope>
    <source>
        <strain evidence="11">GSE-TBD4-15B</strain>
    </source>
</reference>
<evidence type="ECO:0000256" key="1">
    <source>
        <dbReference type="ARBA" id="ARBA00002056"/>
    </source>
</evidence>
<reference evidence="11" key="2">
    <citation type="journal article" date="2022" name="Microbiol. Resour. Announc.">
        <title>Metagenome Sequencing to Explore Phylogenomics of Terrestrial Cyanobacteria.</title>
        <authorList>
            <person name="Ward R.D."/>
            <person name="Stajich J.E."/>
            <person name="Johansen J.R."/>
            <person name="Huntemann M."/>
            <person name="Clum A."/>
            <person name="Foster B."/>
            <person name="Foster B."/>
            <person name="Roux S."/>
            <person name="Palaniappan K."/>
            <person name="Varghese N."/>
            <person name="Mukherjee S."/>
            <person name="Reddy T.B.K."/>
            <person name="Daum C."/>
            <person name="Copeland A."/>
            <person name="Chen I.A."/>
            <person name="Ivanova N.N."/>
            <person name="Kyrpides N.C."/>
            <person name="Shapiro N."/>
            <person name="Eloe-Fadrosh E.A."/>
            <person name="Pietrasiak N."/>
        </authorList>
    </citation>
    <scope>NUCLEOTIDE SEQUENCE</scope>
    <source>
        <strain evidence="11">GSE-TBD4-15B</strain>
    </source>
</reference>
<dbReference type="GO" id="GO:0016020">
    <property type="term" value="C:membrane"/>
    <property type="evidence" value="ECO:0007669"/>
    <property type="project" value="GOC"/>
</dbReference>
<dbReference type="GO" id="GO:0005543">
    <property type="term" value="F:phospholipid binding"/>
    <property type="evidence" value="ECO:0007669"/>
    <property type="project" value="TreeGrafter"/>
</dbReference>
<evidence type="ECO:0000256" key="5">
    <source>
        <dbReference type="ARBA" id="ARBA00022556"/>
    </source>
</evidence>
<comment type="caution">
    <text evidence="11">The sequence shown here is derived from an EMBL/GenBank/DDBJ whole genome shotgun (WGS) entry which is preliminary data.</text>
</comment>
<evidence type="ECO:0000313" key="11">
    <source>
        <dbReference type="EMBL" id="MBW4463818.1"/>
    </source>
</evidence>
<evidence type="ECO:0000313" key="12">
    <source>
        <dbReference type="Proteomes" id="UP000707356"/>
    </source>
</evidence>
<evidence type="ECO:0000256" key="8">
    <source>
        <dbReference type="ARBA" id="ARBA00023098"/>
    </source>
</evidence>
<dbReference type="GO" id="GO:0009245">
    <property type="term" value="P:lipid A biosynthetic process"/>
    <property type="evidence" value="ECO:0007669"/>
    <property type="project" value="UniProtKB-UniRule"/>
</dbReference>
<evidence type="ECO:0000256" key="9">
    <source>
        <dbReference type="ARBA" id="ARBA00048975"/>
    </source>
</evidence>
<gene>
    <name evidence="11" type="primary">lpxB</name>
    <name evidence="11" type="ORF">KME07_00050</name>
</gene>
<keyword evidence="7 11" id="KW-0808">Transferase</keyword>
<dbReference type="Gene3D" id="3.40.50.2000">
    <property type="entry name" value="Glycogen Phosphorylase B"/>
    <property type="match status" value="1"/>
</dbReference>
<keyword evidence="6 11" id="KW-0328">Glycosyltransferase</keyword>
<dbReference type="GO" id="GO:0008915">
    <property type="term" value="F:lipid-A-disaccharide synthase activity"/>
    <property type="evidence" value="ECO:0007669"/>
    <property type="project" value="UniProtKB-UniRule"/>
</dbReference>
<name>A0A951P762_9CYAN</name>
<dbReference type="Pfam" id="PF02684">
    <property type="entry name" value="LpxB"/>
    <property type="match status" value="1"/>
</dbReference>
<comment type="catalytic activity">
    <reaction evidence="9">
        <text>a lipid X + a UDP-2-N,3-O-bis[(3R)-3-hydroxyacyl]-alpha-D-glucosamine = a lipid A disaccharide + UDP + H(+)</text>
        <dbReference type="Rhea" id="RHEA:67828"/>
        <dbReference type="ChEBI" id="CHEBI:15378"/>
        <dbReference type="ChEBI" id="CHEBI:58223"/>
        <dbReference type="ChEBI" id="CHEBI:137748"/>
        <dbReference type="ChEBI" id="CHEBI:176338"/>
        <dbReference type="ChEBI" id="CHEBI:176343"/>
        <dbReference type="EC" id="2.4.1.182"/>
    </reaction>
</comment>
<evidence type="ECO:0000256" key="6">
    <source>
        <dbReference type="ARBA" id="ARBA00022676"/>
    </source>
</evidence>
<dbReference type="InterPro" id="IPR003835">
    <property type="entry name" value="Glyco_trans_19"/>
</dbReference>
<keyword evidence="8" id="KW-0443">Lipid metabolism</keyword>
<dbReference type="PANTHER" id="PTHR30372">
    <property type="entry name" value="LIPID-A-DISACCHARIDE SYNTHASE"/>
    <property type="match status" value="1"/>
</dbReference>
<accession>A0A951P762</accession>
<dbReference type="EC" id="2.4.1.182" evidence="2 10"/>
<evidence type="ECO:0000256" key="3">
    <source>
        <dbReference type="ARBA" id="ARBA00020902"/>
    </source>
</evidence>
<dbReference type="EMBL" id="JAHHHV010000001">
    <property type="protein sequence ID" value="MBW4463818.1"/>
    <property type="molecule type" value="Genomic_DNA"/>
</dbReference>
<dbReference type="SUPFAM" id="SSF53756">
    <property type="entry name" value="UDP-Glycosyltransferase/glycogen phosphorylase"/>
    <property type="match status" value="1"/>
</dbReference>
<comment type="function">
    <text evidence="1">Condensation of UDP-2,3-diacylglucosamine and 2,3-diacylglucosamine-1-phosphate to form lipid A disaccharide, a precursor of lipid A, a phosphorylated glycolipid that anchors the lipopolysaccharide to the outer membrane of the cell.</text>
</comment>
<dbReference type="PANTHER" id="PTHR30372:SF4">
    <property type="entry name" value="LIPID-A-DISACCHARIDE SYNTHASE, MITOCHONDRIAL-RELATED"/>
    <property type="match status" value="1"/>
</dbReference>
<keyword evidence="4" id="KW-0444">Lipid biosynthesis</keyword>
<evidence type="ECO:0000256" key="10">
    <source>
        <dbReference type="NCBIfam" id="TIGR00215"/>
    </source>
</evidence>
<proteinExistence type="predicted"/>
<protein>
    <recommendedName>
        <fullName evidence="3 10">Lipid-A-disaccharide synthase</fullName>
        <ecNumber evidence="2 10">2.4.1.182</ecNumber>
    </recommendedName>
</protein>
<evidence type="ECO:0000256" key="4">
    <source>
        <dbReference type="ARBA" id="ARBA00022516"/>
    </source>
</evidence>
<evidence type="ECO:0000256" key="7">
    <source>
        <dbReference type="ARBA" id="ARBA00022679"/>
    </source>
</evidence>